<comment type="caution">
    <text evidence="3">The sequence shown here is derived from an EMBL/GenBank/DDBJ whole genome shotgun (WGS) entry which is preliminary data.</text>
</comment>
<reference evidence="3" key="1">
    <citation type="submission" date="2022-11" db="EMBL/GenBank/DDBJ databases">
        <title>Marilongibacter aestuarii gen. nov., sp. nov., isolated from tidal flat sediment.</title>
        <authorList>
            <person name="Jiayan W."/>
        </authorList>
    </citation>
    <scope>NUCLEOTIDE SEQUENCE</scope>
    <source>
        <strain evidence="3">Z1-6</strain>
    </source>
</reference>
<feature type="domain" description="SnoaL-like" evidence="2">
    <location>
        <begin position="29"/>
        <end position="140"/>
    </location>
</feature>
<dbReference type="InterPro" id="IPR032710">
    <property type="entry name" value="NTF2-like_dom_sf"/>
</dbReference>
<keyword evidence="1" id="KW-0732">Signal</keyword>
<dbReference type="InterPro" id="IPR037401">
    <property type="entry name" value="SnoaL-like"/>
</dbReference>
<dbReference type="RefSeq" id="WP_343334661.1">
    <property type="nucleotide sequence ID" value="NZ_JAPOHD010000052.1"/>
</dbReference>
<dbReference type="EMBL" id="JAPOHD010000052">
    <property type="protein sequence ID" value="MCY1722335.1"/>
    <property type="molecule type" value="Genomic_DNA"/>
</dbReference>
<dbReference type="PROSITE" id="PS51257">
    <property type="entry name" value="PROKAR_LIPOPROTEIN"/>
    <property type="match status" value="1"/>
</dbReference>
<protein>
    <submittedName>
        <fullName evidence="3">Nuclear transport factor 2 family protein</fullName>
    </submittedName>
</protein>
<dbReference type="Pfam" id="PF13474">
    <property type="entry name" value="SnoaL_3"/>
    <property type="match status" value="1"/>
</dbReference>
<dbReference type="AlphaFoldDB" id="A0A9X3F8I5"/>
<organism evidence="3 4">
    <name type="scientific">Draconibacterium aestuarii</name>
    <dbReference type="NCBI Taxonomy" id="2998507"/>
    <lineage>
        <taxon>Bacteria</taxon>
        <taxon>Pseudomonadati</taxon>
        <taxon>Bacteroidota</taxon>
        <taxon>Bacteroidia</taxon>
        <taxon>Marinilabiliales</taxon>
        <taxon>Prolixibacteraceae</taxon>
        <taxon>Draconibacterium</taxon>
    </lineage>
</organism>
<accession>A0A9X3F8I5</accession>
<evidence type="ECO:0000313" key="4">
    <source>
        <dbReference type="Proteomes" id="UP001145087"/>
    </source>
</evidence>
<sequence length="251" mass="28789">MKKIILFVFLMATITACQTVDPALEQTAVETTLHDFYAAMEDFNYDAMRDLCTQDFSLYETGFDHTDLDGFVESVKSMEGATINFDIDIEKTEVSGNMAFSVVHFSADILNGEANMNVEAYENYVFKKTDNKWLLHYCHSTHLPDKNNTNFASLHLLKVAEDLSVEGLQDALSKFNQVIAEMGFWDCGYTLMQVVQGSNDTYNYFIKGNWKNQQTYDIIHESEAWKKISDNLPEEVSKFFKNQVYLKISDL</sequence>
<gene>
    <name evidence="3" type="ORF">OU798_18445</name>
</gene>
<evidence type="ECO:0000313" key="3">
    <source>
        <dbReference type="EMBL" id="MCY1722335.1"/>
    </source>
</evidence>
<dbReference type="SUPFAM" id="SSF54427">
    <property type="entry name" value="NTF2-like"/>
    <property type="match status" value="1"/>
</dbReference>
<name>A0A9X3F8I5_9BACT</name>
<evidence type="ECO:0000256" key="1">
    <source>
        <dbReference type="SAM" id="SignalP"/>
    </source>
</evidence>
<dbReference type="Proteomes" id="UP001145087">
    <property type="component" value="Unassembled WGS sequence"/>
</dbReference>
<dbReference type="Gene3D" id="3.10.450.50">
    <property type="match status" value="1"/>
</dbReference>
<proteinExistence type="predicted"/>
<feature type="chain" id="PRO_5040762389" evidence="1">
    <location>
        <begin position="20"/>
        <end position="251"/>
    </location>
</feature>
<keyword evidence="4" id="KW-1185">Reference proteome</keyword>
<feature type="signal peptide" evidence="1">
    <location>
        <begin position="1"/>
        <end position="19"/>
    </location>
</feature>
<evidence type="ECO:0000259" key="2">
    <source>
        <dbReference type="Pfam" id="PF13474"/>
    </source>
</evidence>